<dbReference type="Pfam" id="PF13601">
    <property type="entry name" value="HTH_34"/>
    <property type="match status" value="1"/>
</dbReference>
<dbReference type="PANTHER" id="PTHR37318:SF1">
    <property type="entry name" value="BSL7504 PROTEIN"/>
    <property type="match status" value="1"/>
</dbReference>
<gene>
    <name evidence="2" type="ORF">GCM10009539_75070</name>
</gene>
<sequence>MTAPKLDELIHAPTRLGIVAQLAAADWVVFKYLRDSLELSDSALSKQLSTLSAAGYVELHKAFVGKRPRTTVRLTPAGRAAFETHVAALEQIVSRSRTPPEWSHAT</sequence>
<dbReference type="InterPro" id="IPR027395">
    <property type="entry name" value="WH_DNA-bd_dom"/>
</dbReference>
<dbReference type="EMBL" id="BAAAGX010000033">
    <property type="protein sequence ID" value="GAA0276228.1"/>
    <property type="molecule type" value="Genomic_DNA"/>
</dbReference>
<accession>A0ABP3ESH1</accession>
<organism evidence="2 3">
    <name type="scientific">Cryptosporangium japonicum</name>
    <dbReference type="NCBI Taxonomy" id="80872"/>
    <lineage>
        <taxon>Bacteria</taxon>
        <taxon>Bacillati</taxon>
        <taxon>Actinomycetota</taxon>
        <taxon>Actinomycetes</taxon>
        <taxon>Cryptosporangiales</taxon>
        <taxon>Cryptosporangiaceae</taxon>
        <taxon>Cryptosporangium</taxon>
    </lineage>
</organism>
<reference evidence="3" key="1">
    <citation type="journal article" date="2019" name="Int. J. Syst. Evol. Microbiol.">
        <title>The Global Catalogue of Microorganisms (GCM) 10K type strain sequencing project: providing services to taxonomists for standard genome sequencing and annotation.</title>
        <authorList>
            <consortium name="The Broad Institute Genomics Platform"/>
            <consortium name="The Broad Institute Genome Sequencing Center for Infectious Disease"/>
            <person name="Wu L."/>
            <person name="Ma J."/>
        </authorList>
    </citation>
    <scope>NUCLEOTIDE SEQUENCE [LARGE SCALE GENOMIC DNA]</scope>
    <source>
        <strain evidence="3">JCM 10425</strain>
    </source>
</reference>
<dbReference type="SUPFAM" id="SSF46785">
    <property type="entry name" value="Winged helix' DNA-binding domain"/>
    <property type="match status" value="1"/>
</dbReference>
<evidence type="ECO:0000313" key="3">
    <source>
        <dbReference type="Proteomes" id="UP001500967"/>
    </source>
</evidence>
<keyword evidence="3" id="KW-1185">Reference proteome</keyword>
<dbReference type="RefSeq" id="WP_344653691.1">
    <property type="nucleotide sequence ID" value="NZ_BAAAGX010000033.1"/>
</dbReference>
<dbReference type="InterPro" id="IPR036390">
    <property type="entry name" value="WH_DNA-bd_sf"/>
</dbReference>
<proteinExistence type="predicted"/>
<feature type="domain" description="Winged helix DNA-binding" evidence="1">
    <location>
        <begin position="15"/>
        <end position="93"/>
    </location>
</feature>
<dbReference type="Gene3D" id="1.10.10.10">
    <property type="entry name" value="Winged helix-like DNA-binding domain superfamily/Winged helix DNA-binding domain"/>
    <property type="match status" value="1"/>
</dbReference>
<dbReference type="InterPro" id="IPR036388">
    <property type="entry name" value="WH-like_DNA-bd_sf"/>
</dbReference>
<comment type="caution">
    <text evidence="2">The sequence shown here is derived from an EMBL/GenBank/DDBJ whole genome shotgun (WGS) entry which is preliminary data.</text>
</comment>
<protein>
    <submittedName>
        <fullName evidence="2">Transcriptional regulator</fullName>
    </submittedName>
</protein>
<name>A0ABP3ESH1_9ACTN</name>
<dbReference type="Proteomes" id="UP001500967">
    <property type="component" value="Unassembled WGS sequence"/>
</dbReference>
<evidence type="ECO:0000259" key="1">
    <source>
        <dbReference type="Pfam" id="PF13601"/>
    </source>
</evidence>
<dbReference type="PANTHER" id="PTHR37318">
    <property type="entry name" value="BSL7504 PROTEIN"/>
    <property type="match status" value="1"/>
</dbReference>
<evidence type="ECO:0000313" key="2">
    <source>
        <dbReference type="EMBL" id="GAA0276228.1"/>
    </source>
</evidence>